<name>I3WYU1_SINF2</name>
<dbReference type="HOGENOM" id="CLU_3205321_0_0_5"/>
<dbReference type="EMBL" id="CP003563">
    <property type="protein sequence ID" value="AFL48797.1"/>
    <property type="molecule type" value="Genomic_DNA"/>
</dbReference>
<sequence length="45" mass="5202">MDVRYDSPIARAAALLPWPAICLVHKEHHFSLYLFAMRGFILALF</sequence>
<proteinExistence type="predicted"/>
<dbReference type="KEGG" id="sfd:USDA257_c01970"/>
<evidence type="ECO:0000313" key="1">
    <source>
        <dbReference type="EMBL" id="AFL48797.1"/>
    </source>
</evidence>
<gene>
    <name evidence="1" type="ORF">USDA257_c01970</name>
</gene>
<protein>
    <submittedName>
        <fullName evidence="1">Uncharacterized protein</fullName>
    </submittedName>
</protein>
<dbReference type="AlphaFoldDB" id="I3WYU1"/>
<accession>I3WYU1</accession>
<reference evidence="1 2" key="1">
    <citation type="journal article" date="2012" name="J. Bacteriol.">
        <title>Complete genome sequence of the broad-host-range strain Sinorhizobium fredii USDA257.</title>
        <authorList>
            <person name="Schuldes J."/>
            <person name="Rodriguez Orbegoso M."/>
            <person name="Schmeisser C."/>
            <person name="Krishnan H.B."/>
            <person name="Daniel R."/>
            <person name="Streit W.R."/>
        </authorList>
    </citation>
    <scope>NUCLEOTIDE SEQUENCE [LARGE SCALE GENOMIC DNA]</scope>
    <source>
        <strain evidence="1 2">USDA 257</strain>
    </source>
</reference>
<organism evidence="1 2">
    <name type="scientific">Sinorhizobium fredii (strain USDA 257)</name>
    <dbReference type="NCBI Taxonomy" id="1185652"/>
    <lineage>
        <taxon>Bacteria</taxon>
        <taxon>Pseudomonadati</taxon>
        <taxon>Pseudomonadota</taxon>
        <taxon>Alphaproteobacteria</taxon>
        <taxon>Hyphomicrobiales</taxon>
        <taxon>Rhizobiaceae</taxon>
        <taxon>Sinorhizobium/Ensifer group</taxon>
        <taxon>Sinorhizobium</taxon>
    </lineage>
</organism>
<evidence type="ECO:0000313" key="2">
    <source>
        <dbReference type="Proteomes" id="UP000006180"/>
    </source>
</evidence>
<dbReference type="Proteomes" id="UP000006180">
    <property type="component" value="Chromosome"/>
</dbReference>